<dbReference type="InterPro" id="IPR036271">
    <property type="entry name" value="Tet_transcr_reg_TetR-rel_C_sf"/>
</dbReference>
<comment type="caution">
    <text evidence="4">The sequence shown here is derived from an EMBL/GenBank/DDBJ whole genome shotgun (WGS) entry which is preliminary data.</text>
</comment>
<evidence type="ECO:0000256" key="2">
    <source>
        <dbReference type="PROSITE-ProRule" id="PRU00335"/>
    </source>
</evidence>
<dbReference type="InterPro" id="IPR001647">
    <property type="entry name" value="HTH_TetR"/>
</dbReference>
<reference evidence="4" key="1">
    <citation type="journal article" date="2014" name="Int. J. Syst. Evol. Microbiol.">
        <title>Complete genome sequence of Corynebacterium casei LMG S-19264T (=DSM 44701T), isolated from a smear-ripened cheese.</title>
        <authorList>
            <consortium name="US DOE Joint Genome Institute (JGI-PGF)"/>
            <person name="Walter F."/>
            <person name="Albersmeier A."/>
            <person name="Kalinowski J."/>
            <person name="Ruckert C."/>
        </authorList>
    </citation>
    <scope>NUCLEOTIDE SEQUENCE</scope>
    <source>
        <strain evidence="4">VKM Ac-1020</strain>
    </source>
</reference>
<organism evidence="4 5">
    <name type="scientific">Microbacterium barkeri</name>
    <dbReference type="NCBI Taxonomy" id="33917"/>
    <lineage>
        <taxon>Bacteria</taxon>
        <taxon>Bacillati</taxon>
        <taxon>Actinomycetota</taxon>
        <taxon>Actinomycetes</taxon>
        <taxon>Micrococcales</taxon>
        <taxon>Microbacteriaceae</taxon>
        <taxon>Microbacterium</taxon>
    </lineage>
</organism>
<evidence type="ECO:0000256" key="1">
    <source>
        <dbReference type="ARBA" id="ARBA00023125"/>
    </source>
</evidence>
<name>A0A9W6H4L4_9MICO</name>
<dbReference type="InterPro" id="IPR050109">
    <property type="entry name" value="HTH-type_TetR-like_transc_reg"/>
</dbReference>
<feature type="DNA-binding region" description="H-T-H motif" evidence="2">
    <location>
        <begin position="36"/>
        <end position="55"/>
    </location>
</feature>
<dbReference type="PANTHER" id="PTHR30055">
    <property type="entry name" value="HTH-TYPE TRANSCRIPTIONAL REGULATOR RUTR"/>
    <property type="match status" value="1"/>
</dbReference>
<proteinExistence type="predicted"/>
<dbReference type="PANTHER" id="PTHR30055:SF209">
    <property type="entry name" value="POSSIBLE TRANSCRIPTIONAL REGULATORY PROTEIN (PROBABLY TETR-FAMILY)"/>
    <property type="match status" value="1"/>
</dbReference>
<dbReference type="InterPro" id="IPR009057">
    <property type="entry name" value="Homeodomain-like_sf"/>
</dbReference>
<keyword evidence="5" id="KW-1185">Reference proteome</keyword>
<accession>A0A9W6H4L4</accession>
<dbReference type="AlphaFoldDB" id="A0A9W6H4L4"/>
<dbReference type="SUPFAM" id="SSF48498">
    <property type="entry name" value="Tetracyclin repressor-like, C-terminal domain"/>
    <property type="match status" value="1"/>
</dbReference>
<reference evidence="4" key="2">
    <citation type="submission" date="2023-01" db="EMBL/GenBank/DDBJ databases">
        <authorList>
            <person name="Sun Q."/>
            <person name="Evtushenko L."/>
        </authorList>
    </citation>
    <scope>NUCLEOTIDE SEQUENCE</scope>
    <source>
        <strain evidence="4">VKM Ac-1020</strain>
    </source>
</reference>
<dbReference type="GO" id="GO:0003700">
    <property type="term" value="F:DNA-binding transcription factor activity"/>
    <property type="evidence" value="ECO:0007669"/>
    <property type="project" value="TreeGrafter"/>
</dbReference>
<keyword evidence="1 2" id="KW-0238">DNA-binding</keyword>
<gene>
    <name evidence="4" type="ORF">GCM10017576_21900</name>
</gene>
<protein>
    <recommendedName>
        <fullName evidence="3">HTH tetR-type domain-containing protein</fullName>
    </recommendedName>
</protein>
<dbReference type="EMBL" id="BSEJ01000010">
    <property type="protein sequence ID" value="GLJ62060.1"/>
    <property type="molecule type" value="Genomic_DNA"/>
</dbReference>
<dbReference type="SUPFAM" id="SSF46689">
    <property type="entry name" value="Homeodomain-like"/>
    <property type="match status" value="1"/>
</dbReference>
<dbReference type="PROSITE" id="PS50977">
    <property type="entry name" value="HTH_TETR_2"/>
    <property type="match status" value="1"/>
</dbReference>
<evidence type="ECO:0000313" key="4">
    <source>
        <dbReference type="EMBL" id="GLJ62060.1"/>
    </source>
</evidence>
<evidence type="ECO:0000313" key="5">
    <source>
        <dbReference type="Proteomes" id="UP001142462"/>
    </source>
</evidence>
<evidence type="ECO:0000259" key="3">
    <source>
        <dbReference type="PROSITE" id="PS50977"/>
    </source>
</evidence>
<dbReference type="Pfam" id="PF00440">
    <property type="entry name" value="TetR_N"/>
    <property type="match status" value="1"/>
</dbReference>
<dbReference type="Proteomes" id="UP001142462">
    <property type="component" value="Unassembled WGS sequence"/>
</dbReference>
<dbReference type="RefSeq" id="WP_271173755.1">
    <property type="nucleotide sequence ID" value="NZ_BSEJ01000010.1"/>
</dbReference>
<dbReference type="Gene3D" id="1.10.357.10">
    <property type="entry name" value="Tetracycline Repressor, domain 2"/>
    <property type="match status" value="1"/>
</dbReference>
<sequence length="206" mass="21569">MDETAPPRGRRRDALENREALLEAAARLLRRDPEASIDAVAAEAGLSRRALYGHFPSRDALLGELVERGTARIASALADVGDPDPAAHVARIGMALWQEVSDVKLVARVIVRGPLERAAARGLEPIRASLRDAVARGAASGAFRSDADPAIVARLIEDSALAVLDEVVRRGLGDAEARHLVVVTALGVAGLSWRDAAAVAMAVGAA</sequence>
<dbReference type="GO" id="GO:0000976">
    <property type="term" value="F:transcription cis-regulatory region binding"/>
    <property type="evidence" value="ECO:0007669"/>
    <property type="project" value="TreeGrafter"/>
</dbReference>
<feature type="domain" description="HTH tetR-type" evidence="3">
    <location>
        <begin position="15"/>
        <end position="73"/>
    </location>
</feature>